<dbReference type="AlphaFoldDB" id="A0A0A9HTU6"/>
<organism evidence="2">
    <name type="scientific">Arundo donax</name>
    <name type="common">Giant reed</name>
    <name type="synonym">Donax arundinaceus</name>
    <dbReference type="NCBI Taxonomy" id="35708"/>
    <lineage>
        <taxon>Eukaryota</taxon>
        <taxon>Viridiplantae</taxon>
        <taxon>Streptophyta</taxon>
        <taxon>Embryophyta</taxon>
        <taxon>Tracheophyta</taxon>
        <taxon>Spermatophyta</taxon>
        <taxon>Magnoliopsida</taxon>
        <taxon>Liliopsida</taxon>
        <taxon>Poales</taxon>
        <taxon>Poaceae</taxon>
        <taxon>PACMAD clade</taxon>
        <taxon>Arundinoideae</taxon>
        <taxon>Arundineae</taxon>
        <taxon>Arundo</taxon>
    </lineage>
</organism>
<keyword evidence="1" id="KW-1133">Transmembrane helix</keyword>
<dbReference type="EMBL" id="GBRH01161543">
    <property type="protein sequence ID" value="JAE36353.1"/>
    <property type="molecule type" value="Transcribed_RNA"/>
</dbReference>
<name>A0A0A9HTU6_ARUDO</name>
<reference evidence="2" key="2">
    <citation type="journal article" date="2015" name="Data Brief">
        <title>Shoot transcriptome of the giant reed, Arundo donax.</title>
        <authorList>
            <person name="Barrero R.A."/>
            <person name="Guerrero F.D."/>
            <person name="Moolhuijzen P."/>
            <person name="Goolsby J.A."/>
            <person name="Tidwell J."/>
            <person name="Bellgard S.E."/>
            <person name="Bellgard M.I."/>
        </authorList>
    </citation>
    <scope>NUCLEOTIDE SEQUENCE</scope>
    <source>
        <tissue evidence="2">Shoot tissue taken approximately 20 cm above the soil surface</tissue>
    </source>
</reference>
<accession>A0A0A9HTU6</accession>
<reference evidence="2" key="1">
    <citation type="submission" date="2014-09" db="EMBL/GenBank/DDBJ databases">
        <authorList>
            <person name="Magalhaes I.L.F."/>
            <person name="Oliveira U."/>
            <person name="Santos F.R."/>
            <person name="Vidigal T.H.D.A."/>
            <person name="Brescovit A.D."/>
            <person name="Santos A.J."/>
        </authorList>
    </citation>
    <scope>NUCLEOTIDE SEQUENCE</scope>
    <source>
        <tissue evidence="2">Shoot tissue taken approximately 20 cm above the soil surface</tissue>
    </source>
</reference>
<keyword evidence="1" id="KW-0472">Membrane</keyword>
<evidence type="ECO:0000313" key="2">
    <source>
        <dbReference type="EMBL" id="JAE36353.1"/>
    </source>
</evidence>
<sequence length="75" mass="7840">MHANYSHSAVVPSLHLYLSLATPVYYSPTALAAVLPVAPPPLFPLLLTVPLLFIVWLTSASGAFVGGVKLAANVL</sequence>
<protein>
    <submittedName>
        <fullName evidence="2">Uncharacterized protein</fullName>
    </submittedName>
</protein>
<feature type="transmembrane region" description="Helical" evidence="1">
    <location>
        <begin position="42"/>
        <end position="65"/>
    </location>
</feature>
<evidence type="ECO:0000256" key="1">
    <source>
        <dbReference type="SAM" id="Phobius"/>
    </source>
</evidence>
<keyword evidence="1" id="KW-0812">Transmembrane</keyword>
<proteinExistence type="predicted"/>